<keyword evidence="2" id="KW-1185">Reference proteome</keyword>
<reference evidence="1 2" key="3">
    <citation type="journal article" date="2017" name="Mol. Plant Pathol.">
        <title>A gapless genome sequence of the fungus Botrytis cinerea.</title>
        <authorList>
            <person name="Van Kan J.A."/>
            <person name="Stassen J.H."/>
            <person name="Mosbach A."/>
            <person name="Van Der Lee T.A."/>
            <person name="Faino L."/>
            <person name="Farmer A.D."/>
            <person name="Papasotiriou D.G."/>
            <person name="Zhou S."/>
            <person name="Seidl M.F."/>
            <person name="Cottam E."/>
            <person name="Edel D."/>
            <person name="Hahn M."/>
            <person name="Schwartz D.C."/>
            <person name="Dietrich R.A."/>
            <person name="Widdison S."/>
            <person name="Scalliet G."/>
        </authorList>
    </citation>
    <scope>NUCLEOTIDE SEQUENCE [LARGE SCALE GENOMIC DNA]</scope>
    <source>
        <strain evidence="1 2">B05.10</strain>
    </source>
</reference>
<dbReference type="OrthoDB" id="3547882at2759"/>
<dbReference type="KEGG" id="bfu:BCIN_01g11260"/>
<dbReference type="RefSeq" id="XP_024546742.1">
    <property type="nucleotide sequence ID" value="XM_024690972.1"/>
</dbReference>
<name>A0A384J7U5_BOTFB</name>
<organism evidence="1 2">
    <name type="scientific">Botryotinia fuckeliana (strain B05.10)</name>
    <name type="common">Noble rot fungus</name>
    <name type="synonym">Botrytis cinerea</name>
    <dbReference type="NCBI Taxonomy" id="332648"/>
    <lineage>
        <taxon>Eukaryota</taxon>
        <taxon>Fungi</taxon>
        <taxon>Dikarya</taxon>
        <taxon>Ascomycota</taxon>
        <taxon>Pezizomycotina</taxon>
        <taxon>Leotiomycetes</taxon>
        <taxon>Helotiales</taxon>
        <taxon>Sclerotiniaceae</taxon>
        <taxon>Botrytis</taxon>
    </lineage>
</organism>
<dbReference type="EMBL" id="CP009805">
    <property type="protein sequence ID" value="ATZ46551.1"/>
    <property type="molecule type" value="Genomic_DNA"/>
</dbReference>
<reference evidence="1 2" key="1">
    <citation type="journal article" date="2011" name="PLoS Genet.">
        <title>Genomic analysis of the necrotrophic fungal pathogens Sclerotinia sclerotiorum and Botrytis cinerea.</title>
        <authorList>
            <person name="Amselem J."/>
            <person name="Cuomo C.A."/>
            <person name="van Kan J.A."/>
            <person name="Viaud M."/>
            <person name="Benito E.P."/>
            <person name="Couloux A."/>
            <person name="Coutinho P.M."/>
            <person name="de Vries R.P."/>
            <person name="Dyer P.S."/>
            <person name="Fillinger S."/>
            <person name="Fournier E."/>
            <person name="Gout L."/>
            <person name="Hahn M."/>
            <person name="Kohn L."/>
            <person name="Lapalu N."/>
            <person name="Plummer K.M."/>
            <person name="Pradier J.M."/>
            <person name="Quevillon E."/>
            <person name="Sharon A."/>
            <person name="Simon A."/>
            <person name="ten Have A."/>
            <person name="Tudzynski B."/>
            <person name="Tudzynski P."/>
            <person name="Wincker P."/>
            <person name="Andrew M."/>
            <person name="Anthouard V."/>
            <person name="Beever R.E."/>
            <person name="Beffa R."/>
            <person name="Benoit I."/>
            <person name="Bouzid O."/>
            <person name="Brault B."/>
            <person name="Chen Z."/>
            <person name="Choquer M."/>
            <person name="Collemare J."/>
            <person name="Cotton P."/>
            <person name="Danchin E.G."/>
            <person name="Da Silva C."/>
            <person name="Gautier A."/>
            <person name="Giraud C."/>
            <person name="Giraud T."/>
            <person name="Gonzalez C."/>
            <person name="Grossetete S."/>
            <person name="Guldener U."/>
            <person name="Henrissat B."/>
            <person name="Howlett B.J."/>
            <person name="Kodira C."/>
            <person name="Kretschmer M."/>
            <person name="Lappartient A."/>
            <person name="Leroch M."/>
            <person name="Levis C."/>
            <person name="Mauceli E."/>
            <person name="Neuveglise C."/>
            <person name="Oeser B."/>
            <person name="Pearson M."/>
            <person name="Poulain J."/>
            <person name="Poussereau N."/>
            <person name="Quesneville H."/>
            <person name="Rascle C."/>
            <person name="Schumacher J."/>
            <person name="Segurens B."/>
            <person name="Sexton A."/>
            <person name="Silva E."/>
            <person name="Sirven C."/>
            <person name="Soanes D.M."/>
            <person name="Talbot N.J."/>
            <person name="Templeton M."/>
            <person name="Yandava C."/>
            <person name="Yarden O."/>
            <person name="Zeng Q."/>
            <person name="Rollins J.A."/>
            <person name="Lebrun M.H."/>
            <person name="Dickman M."/>
        </authorList>
    </citation>
    <scope>NUCLEOTIDE SEQUENCE [LARGE SCALE GENOMIC DNA]</scope>
    <source>
        <strain evidence="1 2">B05.10</strain>
    </source>
</reference>
<sequence>MTADNKISFLCPIGHGNPDRCSPEDDKSSTSSLKAFNDTHDTLFIPFPGISNAFSLVNSLICSRLNYSKTTKHNLCPRISWRKFYTIGLFYKRYF</sequence>
<dbReference type="Proteomes" id="UP000001798">
    <property type="component" value="Chromosome 1"/>
</dbReference>
<protein>
    <submittedName>
        <fullName evidence="1">Uncharacterized protein</fullName>
    </submittedName>
</protein>
<reference evidence="1 2" key="2">
    <citation type="journal article" date="2012" name="Eukaryot. Cell">
        <title>Genome update of Botrytis cinerea strains B05.10 and T4.</title>
        <authorList>
            <person name="Staats M."/>
            <person name="van Kan J.A."/>
        </authorList>
    </citation>
    <scope>NUCLEOTIDE SEQUENCE [LARGE SCALE GENOMIC DNA]</scope>
    <source>
        <strain evidence="1 2">B05.10</strain>
    </source>
</reference>
<evidence type="ECO:0000313" key="2">
    <source>
        <dbReference type="Proteomes" id="UP000001798"/>
    </source>
</evidence>
<dbReference type="AlphaFoldDB" id="A0A384J7U5"/>
<accession>A0A384J7U5</accession>
<dbReference type="VEuPathDB" id="FungiDB:Bcin01g11260"/>
<evidence type="ECO:0000313" key="1">
    <source>
        <dbReference type="EMBL" id="ATZ46551.1"/>
    </source>
</evidence>
<gene>
    <name evidence="1" type="ORF">BCIN_01g11260</name>
</gene>
<dbReference type="GeneID" id="5429824"/>
<proteinExistence type="predicted"/>